<accession>A0A6N8IJR0</accession>
<name>A0A6N8IJR0_9ACTN</name>
<proteinExistence type="predicted"/>
<evidence type="ECO:0000313" key="1">
    <source>
        <dbReference type="EMBL" id="MVN15053.1"/>
    </source>
</evidence>
<dbReference type="AlphaFoldDB" id="A0A6N8IJR0"/>
<protein>
    <submittedName>
        <fullName evidence="1">Uncharacterized protein</fullName>
    </submittedName>
</protein>
<keyword evidence="2" id="KW-1185">Reference proteome</keyword>
<evidence type="ECO:0000313" key="2">
    <source>
        <dbReference type="Proteomes" id="UP000468327"/>
    </source>
</evidence>
<comment type="caution">
    <text evidence="1">The sequence shown here is derived from an EMBL/GenBank/DDBJ whole genome shotgun (WGS) entry which is preliminary data.</text>
</comment>
<gene>
    <name evidence="1" type="ORF">GO738_06750</name>
</gene>
<reference evidence="1 2" key="1">
    <citation type="submission" date="2019-11" db="EMBL/GenBank/DDBJ databases">
        <title>Whole genome shotgun sequencing (WGS) data from Adlercreutzia equolifaciens ResAG-91, Eggerthella lenta MRI-F36, MRI-F37, MRI-F40, ResAG-49, ResAG-88, ResAG-121, ResAG-145, and Gordonibacter sp. ResAG-5, ResAG-26, ResAG-43, ResAG-50, ResAG-59.</title>
        <authorList>
            <person name="Stoll D.A."/>
            <person name="Danylec N."/>
            <person name="Franz C.M.A.P."/>
            <person name="Huch M."/>
        </authorList>
    </citation>
    <scope>NUCLEOTIDE SEQUENCE [LARGE SCALE GENOMIC DNA]</scope>
    <source>
        <strain evidence="1 2">ResAG-59</strain>
    </source>
</reference>
<dbReference type="RefSeq" id="WP_157005016.1">
    <property type="nucleotide sequence ID" value="NZ_DBEZYS010000207.1"/>
</dbReference>
<sequence length="76" mass="8229">MPKSAPSGEVTAAMTAVKMTCMAGFPSLKVRHDFAGVKASPAGFESLKPKIDRYAHEMEEESRRIDADSWKISAAT</sequence>
<dbReference type="EMBL" id="WPOC01000008">
    <property type="protein sequence ID" value="MVN15053.1"/>
    <property type="molecule type" value="Genomic_DNA"/>
</dbReference>
<organism evidence="1 2">
    <name type="scientific">Gordonibacter urolithinfaciens</name>
    <dbReference type="NCBI Taxonomy" id="1335613"/>
    <lineage>
        <taxon>Bacteria</taxon>
        <taxon>Bacillati</taxon>
        <taxon>Actinomycetota</taxon>
        <taxon>Coriobacteriia</taxon>
        <taxon>Eggerthellales</taxon>
        <taxon>Eggerthellaceae</taxon>
        <taxon>Gordonibacter</taxon>
    </lineage>
</organism>
<dbReference type="Proteomes" id="UP000468327">
    <property type="component" value="Unassembled WGS sequence"/>
</dbReference>